<dbReference type="EMBL" id="JADWDJ010000022">
    <property type="protein sequence ID" value="KAG5263033.1"/>
    <property type="molecule type" value="Genomic_DNA"/>
</dbReference>
<dbReference type="Proteomes" id="UP000823561">
    <property type="component" value="Chromosome 22"/>
</dbReference>
<evidence type="ECO:0000313" key="2">
    <source>
        <dbReference type="EMBL" id="KAG5263033.1"/>
    </source>
</evidence>
<protein>
    <submittedName>
        <fullName evidence="2">Uncharacterized protein</fullName>
    </submittedName>
</protein>
<sequence>MFQTGGNADGSGCADATSSAHLEDLAYLDEQRHAPMRTSPRMAAARSGQDLRASTNIHAGQSQSLDVS</sequence>
<keyword evidence="3" id="KW-1185">Reference proteome</keyword>
<evidence type="ECO:0000256" key="1">
    <source>
        <dbReference type="SAM" id="MobiDB-lite"/>
    </source>
</evidence>
<name>A0AAV6FJZ1_9TELE</name>
<dbReference type="AlphaFoldDB" id="A0AAV6FJZ1"/>
<reference evidence="2" key="1">
    <citation type="submission" date="2020-10" db="EMBL/GenBank/DDBJ databases">
        <title>Chromosome-scale genome assembly of the Allis shad, Alosa alosa.</title>
        <authorList>
            <person name="Margot Z."/>
            <person name="Christophe K."/>
            <person name="Cabau C."/>
            <person name="Louis A."/>
            <person name="Berthelot C."/>
            <person name="Parey E."/>
            <person name="Roest Crollius H."/>
            <person name="Montfort J."/>
            <person name="Robinson-Rechavi M."/>
            <person name="Bucao C."/>
            <person name="Bouchez O."/>
            <person name="Gislard M."/>
            <person name="Lluch J."/>
            <person name="Milhes M."/>
            <person name="Lampietro C."/>
            <person name="Lopez Roques C."/>
            <person name="Donnadieu C."/>
            <person name="Braasch I."/>
            <person name="Desvignes T."/>
            <person name="Postlethwait J."/>
            <person name="Bobe J."/>
            <person name="Guiguen Y."/>
        </authorList>
    </citation>
    <scope>NUCLEOTIDE SEQUENCE</scope>
    <source>
        <strain evidence="2">M-15738</strain>
        <tissue evidence="2">Blood</tissue>
    </source>
</reference>
<accession>A0AAV6FJZ1</accession>
<evidence type="ECO:0000313" key="3">
    <source>
        <dbReference type="Proteomes" id="UP000823561"/>
    </source>
</evidence>
<proteinExistence type="predicted"/>
<gene>
    <name evidence="2" type="ORF">AALO_G00281720</name>
</gene>
<feature type="region of interest" description="Disordered" evidence="1">
    <location>
        <begin position="31"/>
        <end position="68"/>
    </location>
</feature>
<comment type="caution">
    <text evidence="2">The sequence shown here is derived from an EMBL/GenBank/DDBJ whole genome shotgun (WGS) entry which is preliminary data.</text>
</comment>
<organism evidence="2 3">
    <name type="scientific">Alosa alosa</name>
    <name type="common">allis shad</name>
    <dbReference type="NCBI Taxonomy" id="278164"/>
    <lineage>
        <taxon>Eukaryota</taxon>
        <taxon>Metazoa</taxon>
        <taxon>Chordata</taxon>
        <taxon>Craniata</taxon>
        <taxon>Vertebrata</taxon>
        <taxon>Euteleostomi</taxon>
        <taxon>Actinopterygii</taxon>
        <taxon>Neopterygii</taxon>
        <taxon>Teleostei</taxon>
        <taxon>Clupei</taxon>
        <taxon>Clupeiformes</taxon>
        <taxon>Clupeoidei</taxon>
        <taxon>Clupeidae</taxon>
        <taxon>Alosa</taxon>
    </lineage>
</organism>
<feature type="compositionally biased region" description="Polar residues" evidence="1">
    <location>
        <begin position="52"/>
        <end position="68"/>
    </location>
</feature>